<evidence type="ECO:0000256" key="9">
    <source>
        <dbReference type="ARBA" id="ARBA00022737"/>
    </source>
</evidence>
<accession>A0A9P6STQ9</accession>
<keyword evidence="9" id="KW-0677">Repeat</keyword>
<feature type="repeat" description="WD" evidence="11">
    <location>
        <begin position="1"/>
        <end position="24"/>
    </location>
</feature>
<dbReference type="InterPro" id="IPR037289">
    <property type="entry name" value="Elp2"/>
</dbReference>
<feature type="non-terminal residue" evidence="12">
    <location>
        <position position="79"/>
    </location>
</feature>
<keyword evidence="8" id="KW-0819">tRNA processing</keyword>
<evidence type="ECO:0000256" key="7">
    <source>
        <dbReference type="ARBA" id="ARBA00022574"/>
    </source>
</evidence>
<evidence type="ECO:0000256" key="4">
    <source>
        <dbReference type="ARBA" id="ARBA00005881"/>
    </source>
</evidence>
<dbReference type="Gene3D" id="2.130.10.10">
    <property type="entry name" value="YVTN repeat-like/Quinoprotein amine dehydrogenase"/>
    <property type="match status" value="1"/>
</dbReference>
<evidence type="ECO:0000256" key="2">
    <source>
        <dbReference type="ARBA" id="ARBA00004496"/>
    </source>
</evidence>
<comment type="subcellular location">
    <subcellularLocation>
        <location evidence="2">Cytoplasm</location>
    </subcellularLocation>
    <subcellularLocation>
        <location evidence="1">Nucleus</location>
    </subcellularLocation>
</comment>
<keyword evidence="7 11" id="KW-0853">WD repeat</keyword>
<dbReference type="GO" id="GO:0033588">
    <property type="term" value="C:elongator holoenzyme complex"/>
    <property type="evidence" value="ECO:0007669"/>
    <property type="project" value="InterPro"/>
</dbReference>
<gene>
    <name evidence="12" type="ORF">BGZ80_006002</name>
</gene>
<reference evidence="12" key="1">
    <citation type="journal article" date="2020" name="Fungal Divers.">
        <title>Resolving the Mortierellaceae phylogeny through synthesis of multi-gene phylogenetics and phylogenomics.</title>
        <authorList>
            <person name="Vandepol N."/>
            <person name="Liber J."/>
            <person name="Desiro A."/>
            <person name="Na H."/>
            <person name="Kennedy M."/>
            <person name="Barry K."/>
            <person name="Grigoriev I.V."/>
            <person name="Miller A.N."/>
            <person name="O'Donnell K."/>
            <person name="Stajich J.E."/>
            <person name="Bonito G."/>
        </authorList>
    </citation>
    <scope>NUCLEOTIDE SEQUENCE</scope>
    <source>
        <strain evidence="12">NRRL 2769</strain>
    </source>
</reference>
<keyword evidence="13" id="KW-1185">Reference proteome</keyword>
<keyword evidence="10" id="KW-0539">Nucleus</keyword>
<evidence type="ECO:0000256" key="5">
    <source>
        <dbReference type="ARBA" id="ARBA00020267"/>
    </source>
</evidence>
<comment type="pathway">
    <text evidence="3">tRNA modification; 5-methoxycarbonylmethyl-2-thiouridine-tRNA biosynthesis.</text>
</comment>
<dbReference type="InterPro" id="IPR001680">
    <property type="entry name" value="WD40_rpt"/>
</dbReference>
<evidence type="ECO:0000256" key="3">
    <source>
        <dbReference type="ARBA" id="ARBA00005043"/>
    </source>
</evidence>
<comment type="similarity">
    <text evidence="4">Belongs to the WD repeat ELP2 family.</text>
</comment>
<dbReference type="InterPro" id="IPR015943">
    <property type="entry name" value="WD40/YVTN_repeat-like_dom_sf"/>
</dbReference>
<dbReference type="InterPro" id="IPR036322">
    <property type="entry name" value="WD40_repeat_dom_sf"/>
</dbReference>
<evidence type="ECO:0000256" key="1">
    <source>
        <dbReference type="ARBA" id="ARBA00004123"/>
    </source>
</evidence>
<dbReference type="PANTHER" id="PTHR44111">
    <property type="entry name" value="ELONGATOR COMPLEX PROTEIN 2"/>
    <property type="match status" value="1"/>
</dbReference>
<dbReference type="Proteomes" id="UP000703661">
    <property type="component" value="Unassembled WGS sequence"/>
</dbReference>
<keyword evidence="6" id="KW-0963">Cytoplasm</keyword>
<dbReference type="SUPFAM" id="SSF50978">
    <property type="entry name" value="WD40 repeat-like"/>
    <property type="match status" value="1"/>
</dbReference>
<evidence type="ECO:0000256" key="8">
    <source>
        <dbReference type="ARBA" id="ARBA00022694"/>
    </source>
</evidence>
<dbReference type="AlphaFoldDB" id="A0A9P6STQ9"/>
<name>A0A9P6STQ9_9FUNG</name>
<dbReference type="GO" id="GO:0005737">
    <property type="term" value="C:cytoplasm"/>
    <property type="evidence" value="ECO:0007669"/>
    <property type="project" value="UniProtKB-SubCell"/>
</dbReference>
<organism evidence="12 13">
    <name type="scientific">Entomortierella chlamydospora</name>
    <dbReference type="NCBI Taxonomy" id="101097"/>
    <lineage>
        <taxon>Eukaryota</taxon>
        <taxon>Fungi</taxon>
        <taxon>Fungi incertae sedis</taxon>
        <taxon>Mucoromycota</taxon>
        <taxon>Mortierellomycotina</taxon>
        <taxon>Mortierellomycetes</taxon>
        <taxon>Mortierellales</taxon>
        <taxon>Mortierellaceae</taxon>
        <taxon>Entomortierella</taxon>
    </lineage>
</organism>
<evidence type="ECO:0000256" key="6">
    <source>
        <dbReference type="ARBA" id="ARBA00022490"/>
    </source>
</evidence>
<proteinExistence type="inferred from homology"/>
<comment type="caution">
    <text evidence="12">The sequence shown here is derived from an EMBL/GenBank/DDBJ whole genome shotgun (WGS) entry which is preliminary data.</text>
</comment>
<dbReference type="GO" id="GO:0005634">
    <property type="term" value="C:nucleus"/>
    <property type="evidence" value="ECO:0007669"/>
    <property type="project" value="UniProtKB-SubCell"/>
</dbReference>
<evidence type="ECO:0000313" key="12">
    <source>
        <dbReference type="EMBL" id="KAG0002245.1"/>
    </source>
</evidence>
<dbReference type="EMBL" id="JAAAID010002963">
    <property type="protein sequence ID" value="KAG0002245.1"/>
    <property type="molecule type" value="Genomic_DNA"/>
</dbReference>
<evidence type="ECO:0000256" key="10">
    <source>
        <dbReference type="ARBA" id="ARBA00023242"/>
    </source>
</evidence>
<protein>
    <recommendedName>
        <fullName evidence="5">Elongator complex protein 2</fullName>
    </recommendedName>
</protein>
<dbReference type="PROSITE" id="PS50082">
    <property type="entry name" value="WD_REPEATS_2"/>
    <property type="match status" value="1"/>
</dbReference>
<dbReference type="GO" id="GO:0002098">
    <property type="term" value="P:tRNA wobble uridine modification"/>
    <property type="evidence" value="ECO:0007669"/>
    <property type="project" value="InterPro"/>
</dbReference>
<evidence type="ECO:0000313" key="13">
    <source>
        <dbReference type="Proteomes" id="UP000703661"/>
    </source>
</evidence>
<dbReference type="PANTHER" id="PTHR44111:SF1">
    <property type="entry name" value="ELONGATOR COMPLEX PROTEIN 2"/>
    <property type="match status" value="1"/>
</dbReference>
<evidence type="ECO:0000256" key="11">
    <source>
        <dbReference type="PROSITE-ProRule" id="PRU00221"/>
    </source>
</evidence>
<sequence>MFATGSRDKTIKIWAVPGCKNVATIKLPEAVTAVEFAPQVPGHDGEHVLAAGLEDGRIFLFKCLLDKPEEWVPLGEIKR</sequence>